<dbReference type="EMBL" id="RWIS01000008">
    <property type="protein sequence ID" value="RSK31747.1"/>
    <property type="molecule type" value="Genomic_DNA"/>
</dbReference>
<evidence type="ECO:0008006" key="3">
    <source>
        <dbReference type="Google" id="ProtNLM"/>
    </source>
</evidence>
<comment type="caution">
    <text evidence="1">The sequence shown here is derived from an EMBL/GenBank/DDBJ whole genome shotgun (WGS) entry which is preliminary data.</text>
</comment>
<reference evidence="1 2" key="1">
    <citation type="submission" date="2018-12" db="EMBL/GenBank/DDBJ databases">
        <authorList>
            <person name="Feng G."/>
            <person name="Zhu H."/>
        </authorList>
    </citation>
    <scope>NUCLEOTIDE SEQUENCE [LARGE SCALE GENOMIC DNA]</scope>
    <source>
        <strain evidence="1 2">9PBR-2</strain>
    </source>
</reference>
<name>A0A428JG93_9BACT</name>
<evidence type="ECO:0000313" key="2">
    <source>
        <dbReference type="Proteomes" id="UP000280066"/>
    </source>
</evidence>
<evidence type="ECO:0000313" key="1">
    <source>
        <dbReference type="EMBL" id="RSK31747.1"/>
    </source>
</evidence>
<proteinExistence type="predicted"/>
<gene>
    <name evidence="1" type="ORF">EI290_13025</name>
</gene>
<protein>
    <recommendedName>
        <fullName evidence="3">STAS/SEC14 domain-containing protein</fullName>
    </recommendedName>
</protein>
<accession>A0A428JG93</accession>
<keyword evidence="2" id="KW-1185">Reference proteome</keyword>
<sequence length="134" mass="15839">MQLELILENDNLTISYDHDNHWLYVNWQGFHNQESSRQACLLILEVMRRRPAAKILNDNSNITHTTVYLTSWSLNWLQEMYAAGLRYLAWIYAPEFPERKSTDAIVQYIENPTVASFDDLATAYNWLRRQRVGT</sequence>
<dbReference type="RefSeq" id="WP_125430964.1">
    <property type="nucleotide sequence ID" value="NZ_RWIS01000008.1"/>
</dbReference>
<dbReference type="OrthoDB" id="893408at2"/>
<dbReference type="Proteomes" id="UP000280066">
    <property type="component" value="Unassembled WGS sequence"/>
</dbReference>
<dbReference type="AlphaFoldDB" id="A0A428JG93"/>
<organism evidence="1 2">
    <name type="scientific">Hymenobacter metallilatus</name>
    <dbReference type="NCBI Taxonomy" id="2493666"/>
    <lineage>
        <taxon>Bacteria</taxon>
        <taxon>Pseudomonadati</taxon>
        <taxon>Bacteroidota</taxon>
        <taxon>Cytophagia</taxon>
        <taxon>Cytophagales</taxon>
        <taxon>Hymenobacteraceae</taxon>
        <taxon>Hymenobacter</taxon>
    </lineage>
</organism>